<evidence type="ECO:0000313" key="3">
    <source>
        <dbReference type="Proteomes" id="UP001596512"/>
    </source>
</evidence>
<gene>
    <name evidence="2" type="ORF">ACFQV2_31595</name>
</gene>
<protein>
    <submittedName>
        <fullName evidence="2">Uncharacterized protein</fullName>
    </submittedName>
</protein>
<keyword evidence="3" id="KW-1185">Reference proteome</keyword>
<accession>A0ABW2TW17</accession>
<dbReference type="EMBL" id="JBHTEY010000004">
    <property type="protein sequence ID" value="MFC7617294.1"/>
    <property type="molecule type" value="Genomic_DNA"/>
</dbReference>
<evidence type="ECO:0000256" key="1">
    <source>
        <dbReference type="SAM" id="MobiDB-lite"/>
    </source>
</evidence>
<reference evidence="3" key="1">
    <citation type="journal article" date="2019" name="Int. J. Syst. Evol. Microbiol.">
        <title>The Global Catalogue of Microorganisms (GCM) 10K type strain sequencing project: providing services to taxonomists for standard genome sequencing and annotation.</title>
        <authorList>
            <consortium name="The Broad Institute Genomics Platform"/>
            <consortium name="The Broad Institute Genome Sequencing Center for Infectious Disease"/>
            <person name="Wu L."/>
            <person name="Ma J."/>
        </authorList>
    </citation>
    <scope>NUCLEOTIDE SEQUENCE [LARGE SCALE GENOMIC DNA]</scope>
    <source>
        <strain evidence="3">JCM 17695</strain>
    </source>
</reference>
<proteinExistence type="predicted"/>
<feature type="compositionally biased region" description="Gly residues" evidence="1">
    <location>
        <begin position="95"/>
        <end position="106"/>
    </location>
</feature>
<comment type="caution">
    <text evidence="2">The sequence shown here is derived from an EMBL/GenBank/DDBJ whole genome shotgun (WGS) entry which is preliminary data.</text>
</comment>
<sequence length="106" mass="11534">MKGAVRSLHETVAGGCVRVFDGEFVPRYRDAAVRSVIGDVVLAVVHRMFPEGPPEVMLCEPGDPEWDRLDQTQLESLHRQSPLCSGERFTRAPDGGSGVIRRGGGC</sequence>
<feature type="region of interest" description="Disordered" evidence="1">
    <location>
        <begin position="85"/>
        <end position="106"/>
    </location>
</feature>
<organism evidence="2 3">
    <name type="scientific">Actinokineospora soli</name>
    <dbReference type="NCBI Taxonomy" id="1048753"/>
    <lineage>
        <taxon>Bacteria</taxon>
        <taxon>Bacillati</taxon>
        <taxon>Actinomycetota</taxon>
        <taxon>Actinomycetes</taxon>
        <taxon>Pseudonocardiales</taxon>
        <taxon>Pseudonocardiaceae</taxon>
        <taxon>Actinokineospora</taxon>
    </lineage>
</organism>
<dbReference type="Proteomes" id="UP001596512">
    <property type="component" value="Unassembled WGS sequence"/>
</dbReference>
<evidence type="ECO:0000313" key="2">
    <source>
        <dbReference type="EMBL" id="MFC7617294.1"/>
    </source>
</evidence>
<name>A0ABW2TW17_9PSEU</name>